<dbReference type="AlphaFoldDB" id="A0A1A2Y7N5"/>
<comment type="caution">
    <text evidence="2">The sequence shown here is derived from an EMBL/GenBank/DDBJ whole genome shotgun (WGS) entry which is preliminary data.</text>
</comment>
<feature type="region of interest" description="Disordered" evidence="1">
    <location>
        <begin position="1"/>
        <end position="24"/>
    </location>
</feature>
<evidence type="ECO:0000313" key="3">
    <source>
        <dbReference type="Proteomes" id="UP000093943"/>
    </source>
</evidence>
<proteinExistence type="predicted"/>
<feature type="region of interest" description="Disordered" evidence="1">
    <location>
        <begin position="100"/>
        <end position="122"/>
    </location>
</feature>
<evidence type="ECO:0000313" key="2">
    <source>
        <dbReference type="EMBL" id="OBI34104.1"/>
    </source>
</evidence>
<reference evidence="3" key="1">
    <citation type="submission" date="2016-06" db="EMBL/GenBank/DDBJ databases">
        <authorList>
            <person name="Sutton G."/>
            <person name="Brinkac L."/>
            <person name="Sanka R."/>
            <person name="Adams M."/>
            <person name="Lau E."/>
            <person name="Sam S."/>
            <person name="Sreng N."/>
            <person name="Him V."/>
            <person name="Kerleguer A."/>
            <person name="Cheng S."/>
        </authorList>
    </citation>
    <scope>NUCLEOTIDE SEQUENCE [LARGE SCALE GENOMIC DNA]</scope>
    <source>
        <strain evidence="3">E1876</strain>
    </source>
</reference>
<gene>
    <name evidence="2" type="ORF">A5710_12285</name>
</gene>
<sequence>MRAQRSPAAPRTFRPSCPKRRRRRDLLGLLGPRGRRDLPVTSGLLAGRAPSDLLGRRAPSGLRADRVPLGLRADRVHRDRSGLRADRVHRDRSGLRVDRLGLRALPAPSDPPARRDLPGTDR</sequence>
<dbReference type="EMBL" id="LZKG01000009">
    <property type="protein sequence ID" value="OBI34104.1"/>
    <property type="molecule type" value="Genomic_DNA"/>
</dbReference>
<evidence type="ECO:0000256" key="1">
    <source>
        <dbReference type="SAM" id="MobiDB-lite"/>
    </source>
</evidence>
<dbReference type="Proteomes" id="UP000093943">
    <property type="component" value="Unassembled WGS sequence"/>
</dbReference>
<feature type="compositionally biased region" description="Basic and acidic residues" evidence="1">
    <location>
        <begin position="112"/>
        <end position="122"/>
    </location>
</feature>
<organism evidence="2 3">
    <name type="scientific">Mycolicibacter sinensis (strain JDM601)</name>
    <name type="common">Mycobacterium sinense</name>
    <dbReference type="NCBI Taxonomy" id="875328"/>
    <lineage>
        <taxon>Bacteria</taxon>
        <taxon>Bacillati</taxon>
        <taxon>Actinomycetota</taxon>
        <taxon>Actinomycetes</taxon>
        <taxon>Mycobacteriales</taxon>
        <taxon>Mycobacteriaceae</taxon>
        <taxon>Mycolicibacter</taxon>
    </lineage>
</organism>
<accession>A0A1A2Y7N5</accession>
<protein>
    <submittedName>
        <fullName evidence="2">Uncharacterized protein</fullName>
    </submittedName>
</protein>
<name>A0A1A2Y7N5_MYCSD</name>